<feature type="compositionally biased region" description="Low complexity" evidence="6">
    <location>
        <begin position="47"/>
        <end position="58"/>
    </location>
</feature>
<dbReference type="GO" id="GO:0051607">
    <property type="term" value="P:defense response to virus"/>
    <property type="evidence" value="ECO:0007669"/>
    <property type="project" value="UniProtKB-ARBA"/>
</dbReference>
<dbReference type="PROSITE" id="PS50821">
    <property type="entry name" value="PAZ"/>
    <property type="match status" value="1"/>
</dbReference>
<evidence type="ECO:0000256" key="4">
    <source>
        <dbReference type="ARBA" id="ARBA00023158"/>
    </source>
</evidence>
<dbReference type="SMART" id="SM00950">
    <property type="entry name" value="Piwi"/>
    <property type="match status" value="1"/>
</dbReference>
<dbReference type="SMART" id="SM00949">
    <property type="entry name" value="PAZ"/>
    <property type="match status" value="1"/>
</dbReference>
<dbReference type="PROSITE" id="PS50822">
    <property type="entry name" value="PIWI"/>
    <property type="match status" value="1"/>
</dbReference>
<dbReference type="FunFam" id="3.40.50.2300:FF:000110">
    <property type="entry name" value="Argonaute 10"/>
    <property type="match status" value="1"/>
</dbReference>
<feature type="domain" description="Piwi" evidence="8">
    <location>
        <begin position="662"/>
        <end position="982"/>
    </location>
</feature>
<dbReference type="InterPro" id="IPR003100">
    <property type="entry name" value="PAZ_dom"/>
</dbReference>
<reference evidence="9" key="1">
    <citation type="submission" date="2015-12" db="EMBL/GenBank/DDBJ databases">
        <title>Gene expression during late stages of embryo sac development: a critical building block for successful pollen-pistil interactions.</title>
        <authorList>
            <person name="Liu Y."/>
            <person name="Joly V."/>
            <person name="Sabar M."/>
            <person name="Matton D.P."/>
        </authorList>
    </citation>
    <scope>NUCLEOTIDE SEQUENCE</scope>
</reference>
<name>A0A0V0IWM3_SOLCH</name>
<evidence type="ECO:0000313" key="9">
    <source>
        <dbReference type="EMBL" id="JAP36952.1"/>
    </source>
</evidence>
<keyword evidence="2" id="KW-0678">Repressor</keyword>
<dbReference type="InterPro" id="IPR045246">
    <property type="entry name" value="Piwi_ago-like"/>
</dbReference>
<evidence type="ECO:0000256" key="5">
    <source>
        <dbReference type="ARBA" id="ARBA00023274"/>
    </source>
</evidence>
<proteinExistence type="inferred from homology"/>
<dbReference type="InterPro" id="IPR032473">
    <property type="entry name" value="Argonaute_Mid_dom"/>
</dbReference>
<dbReference type="InterPro" id="IPR014811">
    <property type="entry name" value="ArgoL1"/>
</dbReference>
<dbReference type="InterPro" id="IPR032472">
    <property type="entry name" value="ArgoL2"/>
</dbReference>
<evidence type="ECO:0000256" key="3">
    <source>
        <dbReference type="ARBA" id="ARBA00022845"/>
    </source>
</evidence>
<dbReference type="SMART" id="SM01163">
    <property type="entry name" value="DUF1785"/>
    <property type="match status" value="1"/>
</dbReference>
<dbReference type="Pfam" id="PF16487">
    <property type="entry name" value="ArgoMid"/>
    <property type="match status" value="1"/>
</dbReference>
<sequence>MSERGRGRRGGSPYGGGRGGGRTPPYGGGRGDGRTPPYGGGRGGGRTPPSDGRGRGYPSPGGRGRGTYSSGGSSSYSASPSYNAPPSYNPPPIYHHQQPSMAVSSMTREVEQKLSLQPSTSANPSAGPQPVQQSSPPVATIPAHLAGPSTSTQPPRPPPVSSKNMRPPPRPDYGTIGRRCLVKANHFLVQVADRDVHHYDVTITPEVLSKKVCRLIIKQLVESYKLSHLGGRGLAYDGRKSAYTAGALPFASKEFVIMFADDNGGARREREFKVSIKFAAKADIHHLKQFLRSRQSDVPQETIQALDVVLRTNPSVKYEVVGRSLFHNESPDDTGSLTGGLEYWRGYYQSLRPTQMGLALNIDMSARAFYEPIFVSDYVLRHLNLRDDPQVWLSDQDHSKVRKVLKGVKVEATHQGRRYRITGLTPRPSMTMMFPVDGTETMVSVAAYFQQKYSIVLTYPMLPALQCGSNAKAVYLPMEICKIVSGQRYTKMLNGRQVTEMLRATCQRPKEREGGIRQIVKANNYADDNLVHEFGIGVDAPLTTIEARVLKAPMLMYHESGKESRVDPRVGQWNMIDKKLINAAHVNYWTCVSFSSRVPPERLVDRLLHMCISKGMSFESPLVPLRRAHPDQIERTLRDIHGESMQAIDKKKGDQKIKHLQLLIVVLPDGSGQYGMIKRLCEIDLGIVSQCCHPKNLQPPSNPYLENLSLKINVKVGGRNSVLELAVTKRMPFISDKPTIVFGADVTHPQPGEDSSPSIAAVVASMDWPEVTKYRGIVSAQPHRQEIIMDLYTEKEDSKKGIVRGGMIMDLLKAFFKVTGFKPLRIIFYRDGVSEGQFNQVLLEEMDAIRKACVALEHDYMPPVTFVVVQKRHHTRLFPSNHDDRSLTDRSGNILPGTVVDTRICHPTEFDFYLCSHAGIKGTSRPAHYHVLYDENNFTANAIQNVTNHLCYTYVRCTRSVSVVPPAYYAHLAAFRARYYMENDVGVRAANEGGEGGAATREQAAAQFRPLPNIHENVSEVMFYC</sequence>
<evidence type="ECO:0000259" key="7">
    <source>
        <dbReference type="PROSITE" id="PS50821"/>
    </source>
</evidence>
<evidence type="ECO:0000259" key="8">
    <source>
        <dbReference type="PROSITE" id="PS50822"/>
    </source>
</evidence>
<protein>
    <submittedName>
        <fullName evidence="9">Uncharacterized protein</fullName>
    </submittedName>
</protein>
<dbReference type="AlphaFoldDB" id="A0A0V0IWM3"/>
<feature type="compositionally biased region" description="Gly residues" evidence="6">
    <location>
        <begin position="10"/>
        <end position="30"/>
    </location>
</feature>
<dbReference type="Gene3D" id="3.30.420.10">
    <property type="entry name" value="Ribonuclease H-like superfamily/Ribonuclease H"/>
    <property type="match status" value="1"/>
</dbReference>
<dbReference type="Pfam" id="PF02170">
    <property type="entry name" value="PAZ"/>
    <property type="match status" value="1"/>
</dbReference>
<dbReference type="SUPFAM" id="SSF101690">
    <property type="entry name" value="PAZ domain"/>
    <property type="match status" value="1"/>
</dbReference>
<feature type="domain" description="PAZ" evidence="7">
    <location>
        <begin position="374"/>
        <end position="485"/>
    </location>
</feature>
<dbReference type="EMBL" id="GEDG01001434">
    <property type="protein sequence ID" value="JAP36952.1"/>
    <property type="molecule type" value="Transcribed_RNA"/>
</dbReference>
<dbReference type="GO" id="GO:0031047">
    <property type="term" value="P:regulatory ncRNA-mediated gene silencing"/>
    <property type="evidence" value="ECO:0007669"/>
    <property type="project" value="UniProtKB-KW"/>
</dbReference>
<dbReference type="FunFam" id="3.30.420.10:FF:000013">
    <property type="entry name" value="protein argonaute 10-like"/>
    <property type="match status" value="1"/>
</dbReference>
<dbReference type="Gene3D" id="3.40.50.2300">
    <property type="match status" value="1"/>
</dbReference>
<comment type="similarity">
    <text evidence="1">Belongs to the argonaute family. Ago subfamily.</text>
</comment>
<feature type="compositionally biased region" description="Low complexity" evidence="6">
    <location>
        <begin position="66"/>
        <end position="86"/>
    </location>
</feature>
<feature type="region of interest" description="Disordered" evidence="6">
    <location>
        <begin position="1"/>
        <end position="176"/>
    </location>
</feature>
<evidence type="ECO:0000256" key="1">
    <source>
        <dbReference type="ARBA" id="ARBA00008201"/>
    </source>
</evidence>
<feature type="compositionally biased region" description="Polar residues" evidence="6">
    <location>
        <begin position="97"/>
        <end position="107"/>
    </location>
</feature>
<keyword evidence="3" id="KW-0810">Translation regulation</keyword>
<dbReference type="Pfam" id="PF02171">
    <property type="entry name" value="Piwi"/>
    <property type="match status" value="1"/>
</dbReference>
<keyword evidence="4" id="KW-0943">RNA-mediated gene silencing</keyword>
<dbReference type="InterPro" id="IPR003165">
    <property type="entry name" value="Piwi"/>
</dbReference>
<accession>A0A0V0IWM3</accession>
<dbReference type="InterPro" id="IPR032474">
    <property type="entry name" value="Argonaute_N"/>
</dbReference>
<dbReference type="Pfam" id="PF08699">
    <property type="entry name" value="ArgoL1"/>
    <property type="match status" value="1"/>
</dbReference>
<dbReference type="GO" id="GO:0003723">
    <property type="term" value="F:RNA binding"/>
    <property type="evidence" value="ECO:0007669"/>
    <property type="project" value="InterPro"/>
</dbReference>
<evidence type="ECO:0000256" key="6">
    <source>
        <dbReference type="SAM" id="MobiDB-lite"/>
    </source>
</evidence>
<organism evidence="9">
    <name type="scientific">Solanum chacoense</name>
    <name type="common">Chaco potato</name>
    <dbReference type="NCBI Taxonomy" id="4108"/>
    <lineage>
        <taxon>Eukaryota</taxon>
        <taxon>Viridiplantae</taxon>
        <taxon>Streptophyta</taxon>
        <taxon>Embryophyta</taxon>
        <taxon>Tracheophyta</taxon>
        <taxon>Spermatophyta</taxon>
        <taxon>Magnoliopsida</taxon>
        <taxon>eudicotyledons</taxon>
        <taxon>Gunneridae</taxon>
        <taxon>Pentapetalae</taxon>
        <taxon>asterids</taxon>
        <taxon>lamiids</taxon>
        <taxon>Solanales</taxon>
        <taxon>Solanaceae</taxon>
        <taxon>Solanoideae</taxon>
        <taxon>Solaneae</taxon>
        <taxon>Solanum</taxon>
    </lineage>
</organism>
<feature type="compositionally biased region" description="Pro residues" evidence="6">
    <location>
        <begin position="154"/>
        <end position="171"/>
    </location>
</feature>
<dbReference type="PANTHER" id="PTHR22891">
    <property type="entry name" value="EUKARYOTIC TRANSLATION INITIATION FACTOR 2C"/>
    <property type="match status" value="1"/>
</dbReference>
<dbReference type="Pfam" id="PF16488">
    <property type="entry name" value="ArgoL2"/>
    <property type="match status" value="1"/>
</dbReference>
<feature type="compositionally biased region" description="Low complexity" evidence="6">
    <location>
        <begin position="124"/>
        <end position="138"/>
    </location>
</feature>
<dbReference type="InterPro" id="IPR036085">
    <property type="entry name" value="PAZ_dom_sf"/>
</dbReference>
<dbReference type="InterPro" id="IPR036397">
    <property type="entry name" value="RNaseH_sf"/>
</dbReference>
<feature type="compositionally biased region" description="Polar residues" evidence="6">
    <location>
        <begin position="114"/>
        <end position="123"/>
    </location>
</feature>
<dbReference type="InterPro" id="IPR012337">
    <property type="entry name" value="RNaseH-like_sf"/>
</dbReference>
<dbReference type="Pfam" id="PF16486">
    <property type="entry name" value="ArgoN"/>
    <property type="match status" value="1"/>
</dbReference>
<dbReference type="CDD" id="cd02846">
    <property type="entry name" value="PAZ_argonaute_like"/>
    <property type="match status" value="1"/>
</dbReference>
<dbReference type="GO" id="GO:0006417">
    <property type="term" value="P:regulation of translation"/>
    <property type="evidence" value="ECO:0007669"/>
    <property type="project" value="UniProtKB-KW"/>
</dbReference>
<evidence type="ECO:0000256" key="2">
    <source>
        <dbReference type="ARBA" id="ARBA00022491"/>
    </source>
</evidence>
<dbReference type="Gene3D" id="2.170.260.10">
    <property type="entry name" value="paz domain"/>
    <property type="match status" value="1"/>
</dbReference>
<dbReference type="SUPFAM" id="SSF53098">
    <property type="entry name" value="Ribonuclease H-like"/>
    <property type="match status" value="1"/>
</dbReference>
<keyword evidence="5" id="KW-0687">Ribonucleoprotein</keyword>
<dbReference type="CDD" id="cd04657">
    <property type="entry name" value="Piwi_ago-like"/>
    <property type="match status" value="1"/>
</dbReference>
<dbReference type="GO" id="GO:1990904">
    <property type="term" value="C:ribonucleoprotein complex"/>
    <property type="evidence" value="ECO:0007669"/>
    <property type="project" value="UniProtKB-KW"/>
</dbReference>